<keyword evidence="1" id="KW-0812">Transmembrane</keyword>
<organism evidence="2 3">
    <name type="scientific">Aliisedimentitalea scapharcae</name>
    <dbReference type="NCBI Taxonomy" id="1524259"/>
    <lineage>
        <taxon>Bacteria</taxon>
        <taxon>Pseudomonadati</taxon>
        <taxon>Pseudomonadota</taxon>
        <taxon>Alphaproteobacteria</taxon>
        <taxon>Rhodobacterales</taxon>
        <taxon>Roseobacteraceae</taxon>
        <taxon>Aliisedimentitalea</taxon>
    </lineage>
</organism>
<proteinExistence type="predicted"/>
<dbReference type="EMBL" id="CP123584">
    <property type="protein sequence ID" value="WZK89038.1"/>
    <property type="molecule type" value="Genomic_DNA"/>
</dbReference>
<reference evidence="2 3" key="1">
    <citation type="submission" date="2023-04" db="EMBL/GenBank/DDBJ databases">
        <title>Complete genome sequence of Alisedimentitalea scapharcae.</title>
        <authorList>
            <person name="Rong J.-C."/>
            <person name="Yi M.-L."/>
            <person name="Zhao Q."/>
        </authorList>
    </citation>
    <scope>NUCLEOTIDE SEQUENCE [LARGE SCALE GENOMIC DNA]</scope>
    <source>
        <strain evidence="2 3">KCTC 42119</strain>
    </source>
</reference>
<dbReference type="Proteomes" id="UP001623232">
    <property type="component" value="Chromosome"/>
</dbReference>
<dbReference type="RefSeq" id="WP_406646892.1">
    <property type="nucleotide sequence ID" value="NZ_CP123584.1"/>
</dbReference>
<evidence type="ECO:0008006" key="4">
    <source>
        <dbReference type="Google" id="ProtNLM"/>
    </source>
</evidence>
<accession>A0ABZ2XTN1</accession>
<feature type="transmembrane region" description="Helical" evidence="1">
    <location>
        <begin position="6"/>
        <end position="29"/>
    </location>
</feature>
<evidence type="ECO:0000313" key="3">
    <source>
        <dbReference type="Proteomes" id="UP001623232"/>
    </source>
</evidence>
<sequence>MTSAIEGIIVGGAGGAVAGLTVLLVGWAAKSLQERKEKERVYSWMENNTSPKDGEAFRSTRAIASWNNLTEDRVRYICSKHPKIFLSTGSAGDMWSIHGRDISVMPQARAL</sequence>
<keyword evidence="3" id="KW-1185">Reference proteome</keyword>
<protein>
    <recommendedName>
        <fullName evidence="4">PNPLA domain-containing protein</fullName>
    </recommendedName>
</protein>
<evidence type="ECO:0000256" key="1">
    <source>
        <dbReference type="SAM" id="Phobius"/>
    </source>
</evidence>
<keyword evidence="1" id="KW-0472">Membrane</keyword>
<gene>
    <name evidence="2" type="ORF">QEZ52_00370</name>
</gene>
<evidence type="ECO:0000313" key="2">
    <source>
        <dbReference type="EMBL" id="WZK89038.1"/>
    </source>
</evidence>
<name>A0ABZ2XTN1_9RHOB</name>
<keyword evidence="1" id="KW-1133">Transmembrane helix</keyword>